<dbReference type="GO" id="GO:0003723">
    <property type="term" value="F:RNA binding"/>
    <property type="evidence" value="ECO:0007669"/>
    <property type="project" value="UniProtKB-UniRule"/>
</dbReference>
<proteinExistence type="predicted"/>
<sequence length="353" mass="40807">MDVLRPPLIVVDGRSYRINNPDSEYYETRQSGVEWDDYPSNYNNECTQDEPCDGPDQFEIVLTESGRYKTVFHVARVYYGPIIGIRGQNKKRLEDETKTIIKVPRQPQDLDIVITGSNKRDVAAARRRIEMTIMSYRSKQQATHFISIPMVNPEVKAKFIEFKDIVLKDYRTRGVDESIFQNPEKLHLTLCTMVLNDNFERSEAVKVMESCKRDVIDPMLQGNSITILLSGIEYMNDDPTEVDVLYAKVHADDILQRLVDSIVDYLSNAGLIDKQFERVKLHVTIMNTLFRDSRKESTGKYKTRETFNVAPMLEVFRDFPFGEVTIDTIHLSTRFSTSSTGYYQDTTQISLYL</sequence>
<dbReference type="PROSITE" id="PS50084">
    <property type="entry name" value="KH_TYPE_1"/>
    <property type="match status" value="1"/>
</dbReference>
<dbReference type="Gene3D" id="3.90.1140.10">
    <property type="entry name" value="Cyclic phosphodiesterase"/>
    <property type="match status" value="1"/>
</dbReference>
<feature type="domain" description="K Homology" evidence="2">
    <location>
        <begin position="66"/>
        <end position="134"/>
    </location>
</feature>
<dbReference type="EMBL" id="GECZ01019725">
    <property type="protein sequence ID" value="JAS50044.1"/>
    <property type="molecule type" value="Transcribed_RNA"/>
</dbReference>
<dbReference type="GO" id="GO:0006307">
    <property type="term" value="P:DNA alkylation repair"/>
    <property type="evidence" value="ECO:0007669"/>
    <property type="project" value="InterPro"/>
</dbReference>
<accession>A0A1B6FIS2</accession>
<dbReference type="PANTHER" id="PTHR13360:SF1">
    <property type="entry name" value="ACTIVATING SIGNAL COINTEGRATOR 1 COMPLEX SUBUNIT 1"/>
    <property type="match status" value="1"/>
</dbReference>
<dbReference type="InterPro" id="IPR047538">
    <property type="entry name" value="KH-I_ASCC1"/>
</dbReference>
<reference evidence="3" key="1">
    <citation type="submission" date="2015-11" db="EMBL/GenBank/DDBJ databases">
        <title>De novo transcriptome assembly of four potential Pierce s Disease insect vectors from Arizona vineyards.</title>
        <authorList>
            <person name="Tassone E.E."/>
        </authorList>
    </citation>
    <scope>NUCLEOTIDE SEQUENCE</scope>
</reference>
<dbReference type="InterPro" id="IPR009210">
    <property type="entry name" value="ASCC1"/>
</dbReference>
<dbReference type="CDD" id="cd22419">
    <property type="entry name" value="KH-I_ASCC1"/>
    <property type="match status" value="1"/>
</dbReference>
<dbReference type="InterPro" id="IPR009097">
    <property type="entry name" value="Cyclic_Pdiesterase"/>
</dbReference>
<dbReference type="GO" id="GO:0005634">
    <property type="term" value="C:nucleus"/>
    <property type="evidence" value="ECO:0007669"/>
    <property type="project" value="TreeGrafter"/>
</dbReference>
<evidence type="ECO:0000313" key="3">
    <source>
        <dbReference type="EMBL" id="JAS50044.1"/>
    </source>
</evidence>
<dbReference type="Gene3D" id="3.30.1370.10">
    <property type="entry name" value="K Homology domain, type 1"/>
    <property type="match status" value="1"/>
</dbReference>
<dbReference type="PIRSF" id="PIRSF027019">
    <property type="entry name" value="Euk_LigT"/>
    <property type="match status" value="1"/>
</dbReference>
<dbReference type="GO" id="GO:0006355">
    <property type="term" value="P:regulation of DNA-templated transcription"/>
    <property type="evidence" value="ECO:0007669"/>
    <property type="project" value="TreeGrafter"/>
</dbReference>
<name>A0A1B6FIS2_9HEMI</name>
<protein>
    <recommendedName>
        <fullName evidence="2">K Homology domain-containing protein</fullName>
    </recommendedName>
</protein>
<dbReference type="PANTHER" id="PTHR13360">
    <property type="entry name" value="ACTIVATING SIGNAL COINTEGRATOR 1 COMPLEX SUBUNIT 1"/>
    <property type="match status" value="1"/>
</dbReference>
<organism evidence="3">
    <name type="scientific">Cuerna arida</name>
    <dbReference type="NCBI Taxonomy" id="1464854"/>
    <lineage>
        <taxon>Eukaryota</taxon>
        <taxon>Metazoa</taxon>
        <taxon>Ecdysozoa</taxon>
        <taxon>Arthropoda</taxon>
        <taxon>Hexapoda</taxon>
        <taxon>Insecta</taxon>
        <taxon>Pterygota</taxon>
        <taxon>Neoptera</taxon>
        <taxon>Paraneoptera</taxon>
        <taxon>Hemiptera</taxon>
        <taxon>Auchenorrhyncha</taxon>
        <taxon>Membracoidea</taxon>
        <taxon>Cicadellidae</taxon>
        <taxon>Cicadellinae</taxon>
        <taxon>Proconiini</taxon>
        <taxon>Cuerna</taxon>
    </lineage>
</organism>
<keyword evidence="1" id="KW-0694">RNA-binding</keyword>
<dbReference type="InterPro" id="IPR004087">
    <property type="entry name" value="KH_dom"/>
</dbReference>
<evidence type="ECO:0000256" key="1">
    <source>
        <dbReference type="PROSITE-ProRule" id="PRU00117"/>
    </source>
</evidence>
<dbReference type="SMART" id="SM00322">
    <property type="entry name" value="KH"/>
    <property type="match status" value="1"/>
</dbReference>
<dbReference type="InterPro" id="IPR019510">
    <property type="entry name" value="AKAP7-like_phosphoesterase"/>
</dbReference>
<dbReference type="Pfam" id="PF10469">
    <property type="entry name" value="AKAP7_NLS"/>
    <property type="match status" value="1"/>
</dbReference>
<dbReference type="Pfam" id="PF00013">
    <property type="entry name" value="KH_1"/>
    <property type="match status" value="1"/>
</dbReference>
<dbReference type="SUPFAM" id="SSF55144">
    <property type="entry name" value="LigT-like"/>
    <property type="match status" value="1"/>
</dbReference>
<evidence type="ECO:0000259" key="2">
    <source>
        <dbReference type="SMART" id="SM00322"/>
    </source>
</evidence>
<gene>
    <name evidence="3" type="ORF">g.18212</name>
</gene>
<dbReference type="InterPro" id="IPR004088">
    <property type="entry name" value="KH_dom_type_1"/>
</dbReference>
<dbReference type="SUPFAM" id="SSF54791">
    <property type="entry name" value="Eukaryotic type KH-domain (KH-domain type I)"/>
    <property type="match status" value="1"/>
</dbReference>
<dbReference type="InterPro" id="IPR036612">
    <property type="entry name" value="KH_dom_type_1_sf"/>
</dbReference>
<dbReference type="AlphaFoldDB" id="A0A1B6FIS2"/>